<evidence type="ECO:0000313" key="3">
    <source>
        <dbReference type="Proteomes" id="UP001138997"/>
    </source>
</evidence>
<dbReference type="GO" id="GO:0051920">
    <property type="term" value="F:peroxiredoxin activity"/>
    <property type="evidence" value="ECO:0007669"/>
    <property type="project" value="InterPro"/>
</dbReference>
<dbReference type="EMBL" id="JAJOMB010000024">
    <property type="protein sequence ID" value="MCD5315710.1"/>
    <property type="molecule type" value="Genomic_DNA"/>
</dbReference>
<dbReference type="SUPFAM" id="SSF69118">
    <property type="entry name" value="AhpD-like"/>
    <property type="match status" value="1"/>
</dbReference>
<dbReference type="Gene3D" id="1.20.1290.10">
    <property type="entry name" value="AhpD-like"/>
    <property type="match status" value="1"/>
</dbReference>
<feature type="domain" description="Carboxymuconolactone decarboxylase-like" evidence="1">
    <location>
        <begin position="16"/>
        <end position="98"/>
    </location>
</feature>
<dbReference type="AlphaFoldDB" id="A0A9X1NKE4"/>
<keyword evidence="3" id="KW-1185">Reference proteome</keyword>
<accession>A0A9X1NKE4</accession>
<evidence type="ECO:0000313" key="2">
    <source>
        <dbReference type="EMBL" id="MCD5315710.1"/>
    </source>
</evidence>
<proteinExistence type="predicted"/>
<evidence type="ECO:0000259" key="1">
    <source>
        <dbReference type="Pfam" id="PF02627"/>
    </source>
</evidence>
<comment type="caution">
    <text evidence="2">The sequence shown here is derived from an EMBL/GenBank/DDBJ whole genome shotgun (WGS) entry which is preliminary data.</text>
</comment>
<gene>
    <name evidence="2" type="ORF">LR394_32925</name>
</gene>
<organism evidence="2 3">
    <name type="scientific">Kineosporia babensis</name>
    <dbReference type="NCBI Taxonomy" id="499548"/>
    <lineage>
        <taxon>Bacteria</taxon>
        <taxon>Bacillati</taxon>
        <taxon>Actinomycetota</taxon>
        <taxon>Actinomycetes</taxon>
        <taxon>Kineosporiales</taxon>
        <taxon>Kineosporiaceae</taxon>
        <taxon>Kineosporia</taxon>
    </lineage>
</organism>
<protein>
    <submittedName>
        <fullName evidence="2">Carboxymuconolactone decarboxylase family protein</fullName>
    </submittedName>
</protein>
<dbReference type="InterPro" id="IPR003779">
    <property type="entry name" value="CMD-like"/>
</dbReference>
<dbReference type="Proteomes" id="UP001138997">
    <property type="component" value="Unassembled WGS sequence"/>
</dbReference>
<reference evidence="2" key="1">
    <citation type="submission" date="2021-11" db="EMBL/GenBank/DDBJ databases">
        <title>Streptomyces corallinus and Kineosporia corallina sp. nov., two new coral-derived marine actinobacteria.</title>
        <authorList>
            <person name="Buangrab K."/>
            <person name="Sutthacheep M."/>
            <person name="Yeemin T."/>
            <person name="Harunari E."/>
            <person name="Igarashi Y."/>
            <person name="Sripreechasak P."/>
            <person name="Kanchanasin P."/>
            <person name="Tanasupawat S."/>
            <person name="Phongsopitanun W."/>
        </authorList>
    </citation>
    <scope>NUCLEOTIDE SEQUENCE</scope>
    <source>
        <strain evidence="2">JCM 31032</strain>
    </source>
</reference>
<dbReference type="NCBIfam" id="TIGR00778">
    <property type="entry name" value="ahpD_dom"/>
    <property type="match status" value="1"/>
</dbReference>
<dbReference type="InterPro" id="IPR004675">
    <property type="entry name" value="AhpD_core"/>
</dbReference>
<dbReference type="PANTHER" id="PTHR34846:SF7">
    <property type="entry name" value="BLL7811 PROTEIN"/>
    <property type="match status" value="1"/>
</dbReference>
<name>A0A9X1NKE4_9ACTN</name>
<sequence>MSELKQRMSNPAALLPETYQGVGHLMAAIHSGGVPEQTLELVHLRASQINGCTACIHTGVQNAAKVGLSTERMLALPGWAESPLFDDAERAALALAEAMTRLADNPGSVSEEIWDAVADHFDEKQLAAIILHVATANFFNRLNTTVRQAPVDSWS</sequence>
<dbReference type="PANTHER" id="PTHR34846">
    <property type="entry name" value="4-CARBOXYMUCONOLACTONE DECARBOXYLASE FAMILY PROTEIN (AFU_ORTHOLOGUE AFUA_6G11590)"/>
    <property type="match status" value="1"/>
</dbReference>
<dbReference type="Pfam" id="PF02627">
    <property type="entry name" value="CMD"/>
    <property type="match status" value="1"/>
</dbReference>
<dbReference type="InterPro" id="IPR029032">
    <property type="entry name" value="AhpD-like"/>
</dbReference>
<dbReference type="RefSeq" id="WP_231448531.1">
    <property type="nucleotide sequence ID" value="NZ_JAJOMB010000024.1"/>
</dbReference>